<evidence type="ECO:0000313" key="2">
    <source>
        <dbReference type="Proteomes" id="UP000326950"/>
    </source>
</evidence>
<organism evidence="1 2">
    <name type="scientific">Aspergillus tamarii</name>
    <dbReference type="NCBI Taxonomy" id="41984"/>
    <lineage>
        <taxon>Eukaryota</taxon>
        <taxon>Fungi</taxon>
        <taxon>Dikarya</taxon>
        <taxon>Ascomycota</taxon>
        <taxon>Pezizomycotina</taxon>
        <taxon>Eurotiomycetes</taxon>
        <taxon>Eurotiomycetidae</taxon>
        <taxon>Eurotiales</taxon>
        <taxon>Aspergillaceae</taxon>
        <taxon>Aspergillus</taxon>
        <taxon>Aspergillus subgen. Circumdati</taxon>
    </lineage>
</organism>
<dbReference type="EMBL" id="ML738635">
    <property type="protein sequence ID" value="KAE8161929.1"/>
    <property type="molecule type" value="Genomic_DNA"/>
</dbReference>
<evidence type="ECO:0000313" key="1">
    <source>
        <dbReference type="EMBL" id="KAE8161929.1"/>
    </source>
</evidence>
<keyword evidence="2" id="KW-1185">Reference proteome</keyword>
<dbReference type="Proteomes" id="UP000326950">
    <property type="component" value="Unassembled WGS sequence"/>
</dbReference>
<sequence>MPRYLAIVRHSTLESFGHCEKEVKRMIKARLAVHEATQFNFMLPTASLPPVYYASFVVPRVITEIEMDGLRLADGLLLDVRRLQEELEVYNIVNLV</sequence>
<dbReference type="AlphaFoldDB" id="A0A5N6UTG1"/>
<dbReference type="OrthoDB" id="4486597at2759"/>
<name>A0A5N6UTG1_ASPTM</name>
<reference evidence="1 2" key="1">
    <citation type="submission" date="2019-04" db="EMBL/GenBank/DDBJ databases">
        <title>Friends and foes A comparative genomics study of 23 Aspergillus species from section Flavi.</title>
        <authorList>
            <consortium name="DOE Joint Genome Institute"/>
            <person name="Kjaerbolling I."/>
            <person name="Vesth T."/>
            <person name="Frisvad J.C."/>
            <person name="Nybo J.L."/>
            <person name="Theobald S."/>
            <person name="Kildgaard S."/>
            <person name="Isbrandt T."/>
            <person name="Kuo A."/>
            <person name="Sato A."/>
            <person name="Lyhne E.K."/>
            <person name="Kogle M.E."/>
            <person name="Wiebenga A."/>
            <person name="Kun R.S."/>
            <person name="Lubbers R.J."/>
            <person name="Makela M.R."/>
            <person name="Barry K."/>
            <person name="Chovatia M."/>
            <person name="Clum A."/>
            <person name="Daum C."/>
            <person name="Haridas S."/>
            <person name="He G."/>
            <person name="LaButti K."/>
            <person name="Lipzen A."/>
            <person name="Mondo S."/>
            <person name="Riley R."/>
            <person name="Salamov A."/>
            <person name="Simmons B.A."/>
            <person name="Magnuson J.K."/>
            <person name="Henrissat B."/>
            <person name="Mortensen U.H."/>
            <person name="Larsen T.O."/>
            <person name="Devries R.P."/>
            <person name="Grigoriev I.V."/>
            <person name="Machida M."/>
            <person name="Baker S.E."/>
            <person name="Andersen M.R."/>
        </authorList>
    </citation>
    <scope>NUCLEOTIDE SEQUENCE [LARGE SCALE GENOMIC DNA]</scope>
    <source>
        <strain evidence="1 2">CBS 117626</strain>
    </source>
</reference>
<protein>
    <submittedName>
        <fullName evidence="1">Uncharacterized protein</fullName>
    </submittedName>
</protein>
<proteinExistence type="predicted"/>
<accession>A0A5N6UTG1</accession>
<gene>
    <name evidence="1" type="ORF">BDV40DRAFT_172325</name>
</gene>